<dbReference type="PANTHER" id="PTHR11010">
    <property type="entry name" value="PROTEASE S28 PRO-X CARBOXYPEPTIDASE-RELATED"/>
    <property type="match status" value="1"/>
</dbReference>
<dbReference type="Pfam" id="PF05577">
    <property type="entry name" value="Peptidase_S28"/>
    <property type="match status" value="1"/>
</dbReference>
<keyword evidence="3" id="KW-0732">Signal</keyword>
<dbReference type="eggNOG" id="KOG2182">
    <property type="taxonomic scope" value="Eukaryota"/>
</dbReference>
<dbReference type="Gene3D" id="3.40.50.1820">
    <property type="entry name" value="alpha/beta hydrolase"/>
    <property type="match status" value="1"/>
</dbReference>
<keyword evidence="2" id="KW-0645">Protease</keyword>
<dbReference type="STRING" id="1561998.A0A1I7UIF2"/>
<name>A0A1I7UIF2_9PELO</name>
<dbReference type="InterPro" id="IPR029058">
    <property type="entry name" value="AB_hydrolase_fold"/>
</dbReference>
<dbReference type="PANTHER" id="PTHR11010:SF105">
    <property type="entry name" value="PEPTIDASE S28-RELATED"/>
    <property type="match status" value="1"/>
</dbReference>
<keyword evidence="6" id="KW-1133">Transmembrane helix</keyword>
<evidence type="ECO:0000256" key="1">
    <source>
        <dbReference type="ARBA" id="ARBA00011079"/>
    </source>
</evidence>
<proteinExistence type="inferred from homology"/>
<organism evidence="7 8">
    <name type="scientific">Caenorhabditis tropicalis</name>
    <dbReference type="NCBI Taxonomy" id="1561998"/>
    <lineage>
        <taxon>Eukaryota</taxon>
        <taxon>Metazoa</taxon>
        <taxon>Ecdysozoa</taxon>
        <taxon>Nematoda</taxon>
        <taxon>Chromadorea</taxon>
        <taxon>Rhabditida</taxon>
        <taxon>Rhabditina</taxon>
        <taxon>Rhabditomorpha</taxon>
        <taxon>Rhabditoidea</taxon>
        <taxon>Rhabditidae</taxon>
        <taxon>Peloderinae</taxon>
        <taxon>Caenorhabditis</taxon>
    </lineage>
</organism>
<dbReference type="WBParaSite" id="Csp11.Scaffold629.g9642.t1">
    <property type="protein sequence ID" value="Csp11.Scaffold629.g9642.t1"/>
    <property type="gene ID" value="Csp11.Scaffold629.g9642"/>
</dbReference>
<keyword evidence="6" id="KW-0812">Transmembrane</keyword>
<dbReference type="GO" id="GO:0008239">
    <property type="term" value="F:dipeptidyl-peptidase activity"/>
    <property type="evidence" value="ECO:0007669"/>
    <property type="project" value="TreeGrafter"/>
</dbReference>
<evidence type="ECO:0000256" key="5">
    <source>
        <dbReference type="ARBA" id="ARBA00023180"/>
    </source>
</evidence>
<protein>
    <submittedName>
        <fullName evidence="8">Peptidase_S9 domain-containing protein</fullName>
    </submittedName>
</protein>
<evidence type="ECO:0000256" key="2">
    <source>
        <dbReference type="ARBA" id="ARBA00022670"/>
    </source>
</evidence>
<dbReference type="Proteomes" id="UP000095282">
    <property type="component" value="Unplaced"/>
</dbReference>
<keyword evidence="5" id="KW-0325">Glycoprotein</keyword>
<dbReference type="AlphaFoldDB" id="A0A1I7UIF2"/>
<comment type="similarity">
    <text evidence="1">Belongs to the peptidase S28 family.</text>
</comment>
<keyword evidence="4" id="KW-0378">Hydrolase</keyword>
<feature type="transmembrane region" description="Helical" evidence="6">
    <location>
        <begin position="98"/>
        <end position="116"/>
    </location>
</feature>
<dbReference type="GO" id="GO:0070008">
    <property type="term" value="F:serine-type exopeptidase activity"/>
    <property type="evidence" value="ECO:0007669"/>
    <property type="project" value="InterPro"/>
</dbReference>
<evidence type="ECO:0000256" key="6">
    <source>
        <dbReference type="SAM" id="Phobius"/>
    </source>
</evidence>
<keyword evidence="6" id="KW-0472">Membrane</keyword>
<dbReference type="InterPro" id="IPR008758">
    <property type="entry name" value="Peptidase_S28"/>
</dbReference>
<reference evidence="8" key="1">
    <citation type="submission" date="2016-11" db="UniProtKB">
        <authorList>
            <consortium name="WormBaseParasite"/>
        </authorList>
    </citation>
    <scope>IDENTIFICATION</scope>
</reference>
<sequence>MNQQTGTNVVFTNGDTDPWSALGYYNPRDESVVSHLIKGSTHGWDLQYSFDGESEELKYAKRLTDENIEKWLGLKEEKTTTMEETTTRGTKEKVKKGSSANFVTGLFVVLACLVRFL</sequence>
<evidence type="ECO:0000256" key="3">
    <source>
        <dbReference type="ARBA" id="ARBA00022729"/>
    </source>
</evidence>
<evidence type="ECO:0000256" key="4">
    <source>
        <dbReference type="ARBA" id="ARBA00022801"/>
    </source>
</evidence>
<evidence type="ECO:0000313" key="8">
    <source>
        <dbReference type="WBParaSite" id="Csp11.Scaffold629.g9642.t1"/>
    </source>
</evidence>
<dbReference type="GO" id="GO:0006508">
    <property type="term" value="P:proteolysis"/>
    <property type="evidence" value="ECO:0007669"/>
    <property type="project" value="UniProtKB-KW"/>
</dbReference>
<evidence type="ECO:0000313" key="7">
    <source>
        <dbReference type="Proteomes" id="UP000095282"/>
    </source>
</evidence>
<keyword evidence="7" id="KW-1185">Reference proteome</keyword>
<accession>A0A1I7UIF2</accession>